<keyword evidence="2" id="KW-1185">Reference proteome</keyword>
<comment type="caution">
    <text evidence="1">The sequence shown here is derived from an EMBL/GenBank/DDBJ whole genome shotgun (WGS) entry which is preliminary data.</text>
</comment>
<dbReference type="RefSeq" id="WP_380203643.1">
    <property type="nucleotide sequence ID" value="NZ_JBHTEK010000001.1"/>
</dbReference>
<evidence type="ECO:0000313" key="2">
    <source>
        <dbReference type="Proteomes" id="UP001596513"/>
    </source>
</evidence>
<organism evidence="1 2">
    <name type="scientific">Hymenobacter humi</name>
    <dbReference type="NCBI Taxonomy" id="1411620"/>
    <lineage>
        <taxon>Bacteria</taxon>
        <taxon>Pseudomonadati</taxon>
        <taxon>Bacteroidota</taxon>
        <taxon>Cytophagia</taxon>
        <taxon>Cytophagales</taxon>
        <taxon>Hymenobacteraceae</taxon>
        <taxon>Hymenobacter</taxon>
    </lineage>
</organism>
<evidence type="ECO:0000313" key="1">
    <source>
        <dbReference type="EMBL" id="MFC7668378.1"/>
    </source>
</evidence>
<reference evidence="2" key="1">
    <citation type="journal article" date="2019" name="Int. J. Syst. Evol. Microbiol.">
        <title>The Global Catalogue of Microorganisms (GCM) 10K type strain sequencing project: providing services to taxonomists for standard genome sequencing and annotation.</title>
        <authorList>
            <consortium name="The Broad Institute Genomics Platform"/>
            <consortium name="The Broad Institute Genome Sequencing Center for Infectious Disease"/>
            <person name="Wu L."/>
            <person name="Ma J."/>
        </authorList>
    </citation>
    <scope>NUCLEOTIDE SEQUENCE [LARGE SCALE GENOMIC DNA]</scope>
    <source>
        <strain evidence="2">JCM 19635</strain>
    </source>
</reference>
<protein>
    <submittedName>
        <fullName evidence="1">Uncharacterized protein</fullName>
    </submittedName>
</protein>
<proteinExistence type="predicted"/>
<sequence>MASFDQRALDPTQLILSSKQLTPMPSASAAKTSAVPQSFRQTDLRPWLVLVAGLLFALERLLARRREAQTLPSAL</sequence>
<gene>
    <name evidence="1" type="ORF">ACFQT0_14070</name>
</gene>
<dbReference type="EMBL" id="JBHTEK010000001">
    <property type="protein sequence ID" value="MFC7668378.1"/>
    <property type="molecule type" value="Genomic_DNA"/>
</dbReference>
<dbReference type="Proteomes" id="UP001596513">
    <property type="component" value="Unassembled WGS sequence"/>
</dbReference>
<accession>A0ABW2U4G9</accession>
<name>A0ABW2U4G9_9BACT</name>